<accession>A0ABT1WQB4</accession>
<keyword evidence="1" id="KW-0472">Membrane</keyword>
<name>A0ABT1WQB4_9LACT</name>
<gene>
    <name evidence="2" type="ORF">NPA36_09120</name>
</gene>
<keyword evidence="1" id="KW-1133">Transmembrane helix</keyword>
<organism evidence="2 3">
    <name type="scientific">Granulicatella seriolae</name>
    <dbReference type="NCBI Taxonomy" id="2967226"/>
    <lineage>
        <taxon>Bacteria</taxon>
        <taxon>Bacillati</taxon>
        <taxon>Bacillota</taxon>
        <taxon>Bacilli</taxon>
        <taxon>Lactobacillales</taxon>
        <taxon>Carnobacteriaceae</taxon>
        <taxon>Granulicatella</taxon>
    </lineage>
</organism>
<feature type="transmembrane region" description="Helical" evidence="1">
    <location>
        <begin position="58"/>
        <end position="79"/>
    </location>
</feature>
<evidence type="ECO:0000256" key="1">
    <source>
        <dbReference type="SAM" id="Phobius"/>
    </source>
</evidence>
<proteinExistence type="predicted"/>
<reference evidence="2" key="1">
    <citation type="submission" date="2022-07" db="EMBL/GenBank/DDBJ databases">
        <authorList>
            <person name="Jung M.-Y."/>
            <person name="Lee M."/>
        </authorList>
    </citation>
    <scope>NUCLEOTIDE SEQUENCE</scope>
    <source>
        <strain evidence="2">S8</strain>
    </source>
</reference>
<comment type="caution">
    <text evidence="2">The sequence shown here is derived from an EMBL/GenBank/DDBJ whole genome shotgun (WGS) entry which is preliminary data.</text>
</comment>
<sequence length="100" mass="11206">MLPYEKEVQKAIKNYLLIINISSALILISALLISMAFFAFNQISIPSVNPLISSGSPIYAFLTVAIPTTMTYILLRVVIKNYGENLRQSHMMANTRAKQE</sequence>
<dbReference type="RefSeq" id="WP_256945818.1">
    <property type="nucleotide sequence ID" value="NZ_JANHNZ010000012.1"/>
</dbReference>
<keyword evidence="1" id="KW-0812">Transmembrane</keyword>
<reference evidence="2" key="3">
    <citation type="journal article" date="2023" name="Microbiol. Resour. Announc.">
        <title>Draft Genome Sequence of Granulicatella sp. Strain S8, Isolated from a Marine Fish, Seriola quinqueradiata.</title>
        <authorList>
            <person name="Lee M."/>
            <person name="Farooq A."/>
            <person name="Jeong J.B."/>
            <person name="Jung M.Y."/>
        </authorList>
    </citation>
    <scope>NUCLEOTIDE SEQUENCE</scope>
    <source>
        <strain evidence="2">S8</strain>
    </source>
</reference>
<protein>
    <submittedName>
        <fullName evidence="2">Uncharacterized protein</fullName>
    </submittedName>
</protein>
<feature type="transmembrane region" description="Helical" evidence="1">
    <location>
        <begin position="15"/>
        <end position="38"/>
    </location>
</feature>
<evidence type="ECO:0000313" key="3">
    <source>
        <dbReference type="Proteomes" id="UP001059480"/>
    </source>
</evidence>
<reference evidence="2" key="2">
    <citation type="journal article" date="2023" name="Curr. Microbiol.">
        <title>Granulicatella seriolae sp. nov., a Novel Facultative Anaerobe Isolated from Yellowtail Marine Fish.</title>
        <authorList>
            <person name="Lee M."/>
            <person name="Choi Y.J."/>
            <person name="Farooq A."/>
            <person name="Jeong J.B."/>
            <person name="Jung M.Y."/>
        </authorList>
    </citation>
    <scope>NUCLEOTIDE SEQUENCE</scope>
    <source>
        <strain evidence="2">S8</strain>
    </source>
</reference>
<evidence type="ECO:0000313" key="2">
    <source>
        <dbReference type="EMBL" id="MCQ9210705.1"/>
    </source>
</evidence>
<dbReference type="EMBL" id="JANHNZ010000012">
    <property type="protein sequence ID" value="MCQ9210705.1"/>
    <property type="molecule type" value="Genomic_DNA"/>
</dbReference>
<keyword evidence="3" id="KW-1185">Reference proteome</keyword>
<dbReference type="Proteomes" id="UP001059480">
    <property type="component" value="Unassembled WGS sequence"/>
</dbReference>